<accession>A0A0F9FFQ4</accession>
<comment type="caution">
    <text evidence="1">The sequence shown here is derived from an EMBL/GenBank/DDBJ whole genome shotgun (WGS) entry which is preliminary data.</text>
</comment>
<organism evidence="1">
    <name type="scientific">marine sediment metagenome</name>
    <dbReference type="NCBI Taxonomy" id="412755"/>
    <lineage>
        <taxon>unclassified sequences</taxon>
        <taxon>metagenomes</taxon>
        <taxon>ecological metagenomes</taxon>
    </lineage>
</organism>
<evidence type="ECO:0000313" key="1">
    <source>
        <dbReference type="EMBL" id="KKL85239.1"/>
    </source>
</evidence>
<reference evidence="1" key="1">
    <citation type="journal article" date="2015" name="Nature">
        <title>Complex archaea that bridge the gap between prokaryotes and eukaryotes.</title>
        <authorList>
            <person name="Spang A."/>
            <person name="Saw J.H."/>
            <person name="Jorgensen S.L."/>
            <person name="Zaremba-Niedzwiedzka K."/>
            <person name="Martijn J."/>
            <person name="Lind A.E."/>
            <person name="van Eijk R."/>
            <person name="Schleper C."/>
            <person name="Guy L."/>
            <person name="Ettema T.J."/>
        </authorList>
    </citation>
    <scope>NUCLEOTIDE SEQUENCE</scope>
</reference>
<sequence>MKINIKYEKKPQTVKQNSTNENKKTFAHSSYSNPLIVAWGKVLKAYSIDCSCDVQLSSGILVTHVPVRSLEWVGSDGNEGFGERDLPPEDCKVLLLFPDGMIENAFILCSVLETIGTIGDEMQGGLLASGKETEYQKIKEGGLKKTYDKTTGEYTLELNGATIQIDVNGGVIITPASGENIELAGNTKNLVTHAELDSAIQTFITALNAHVHSGVLTGGGSSAIPVGPMNLDISGAEATRLETS</sequence>
<evidence type="ECO:0008006" key="2">
    <source>
        <dbReference type="Google" id="ProtNLM"/>
    </source>
</evidence>
<dbReference type="EMBL" id="LAZR01021463">
    <property type="protein sequence ID" value="KKL85239.1"/>
    <property type="molecule type" value="Genomic_DNA"/>
</dbReference>
<dbReference type="AlphaFoldDB" id="A0A0F9FFQ4"/>
<protein>
    <recommendedName>
        <fullName evidence="2">Gp5/Type VI secretion system Vgr protein OB-fold domain-containing protein</fullName>
    </recommendedName>
</protein>
<proteinExistence type="predicted"/>
<gene>
    <name evidence="1" type="ORF">LCGC14_1956720</name>
</gene>
<name>A0A0F9FFQ4_9ZZZZ</name>